<sequence length="725" mass="80132">MRTAVTGSLPFFQRVETARCWHAWLAAGFGELVCARNGFKCVRICLVVSRRKNGLYFELGLAQPVRWRRWSRGVFGLAARLDKPVFLNIGAVWSRWCSEMDSKVFTAGQLAGLLNENFVCVRVDRDEEPNVDRVFQSAVGGGYPVNCVLTPDGRVVVAANFLPLQGSAGEAGLMGLVTRVAELWRSDRQSLLKSARSLDHPSLSPQPLRLSPSLVDECVVRLLMDYDWELGGVGVGLQRRFPQPTVNRLLLSYASRSGDTLGVQASSITLRKMYYGGIMDQVGGGFHRNADAEWLVPSFEKLLVDNAEAALDYANQYAATRDEEFLDALNLTLSFMLSDLGVEGGFAVSLASDGEREGEYYTWTPAEVDEALGSVLGGVGRRLFGVHPIAVSADPYSPSRETTRGVVAGRIVLRRMFDILDLASTLGVSSHQAWKTLQDIRLKMKAYRDAKRRKPRRDETPYTYPNMLAVESMLVGYAVTGFSRSEWLTKALVVLDRLTPRVTRRLDGGREGLAEDYGASLNALLTAYEVTGNLRLLELASSVAGRLKSFMVADGFRDELRGTPTLSKLDSPNESPNSICLRGVLRLCAILDDARWLEAVGGLLPNLMGGLSRYKEVFVAGLYSNLDRFMNGAVHFVVVDAGDGRADMLHRAGLMAYHPFKVVERVALEVLGEHPNPAVRGLPRSGQSRAYVRRGWRSSFAESTDRPEGVLKHLETMLHESYNYS</sequence>
<gene>
    <name evidence="2" type="ORF">B9Q03_10150</name>
</gene>
<dbReference type="AlphaFoldDB" id="A0A2R6AMX4"/>
<dbReference type="SUPFAM" id="SSF48208">
    <property type="entry name" value="Six-hairpin glycosidases"/>
    <property type="match status" value="2"/>
</dbReference>
<dbReference type="PANTHER" id="PTHR42899:SF1">
    <property type="entry name" value="SPERMATOGENESIS-ASSOCIATED PROTEIN 20"/>
    <property type="match status" value="1"/>
</dbReference>
<dbReference type="Proteomes" id="UP000240322">
    <property type="component" value="Unassembled WGS sequence"/>
</dbReference>
<dbReference type="InterPro" id="IPR004879">
    <property type="entry name" value="Ssp411-like_TRX"/>
</dbReference>
<feature type="domain" description="Spermatogenesis-associated protein 20-like TRX" evidence="1">
    <location>
        <begin position="55"/>
        <end position="198"/>
    </location>
</feature>
<dbReference type="PIRSF" id="PIRSF006402">
    <property type="entry name" value="UCP006402_thioredoxin"/>
    <property type="match status" value="1"/>
</dbReference>
<dbReference type="InterPro" id="IPR024705">
    <property type="entry name" value="Ssp411"/>
</dbReference>
<dbReference type="SUPFAM" id="SSF52833">
    <property type="entry name" value="Thioredoxin-like"/>
    <property type="match status" value="1"/>
</dbReference>
<evidence type="ECO:0000313" key="2">
    <source>
        <dbReference type="EMBL" id="PSN87729.1"/>
    </source>
</evidence>
<dbReference type="InterPro" id="IPR008928">
    <property type="entry name" value="6-hairpin_glycosidase_sf"/>
</dbReference>
<organism evidence="2 3">
    <name type="scientific">Candidatus Marsarchaeota G2 archaeon OSP_D</name>
    <dbReference type="NCBI Taxonomy" id="1978157"/>
    <lineage>
        <taxon>Archaea</taxon>
        <taxon>Candidatus Marsarchaeota</taxon>
        <taxon>Candidatus Marsarchaeota group 2</taxon>
    </lineage>
</organism>
<dbReference type="GO" id="GO:0005975">
    <property type="term" value="P:carbohydrate metabolic process"/>
    <property type="evidence" value="ECO:0007669"/>
    <property type="project" value="InterPro"/>
</dbReference>
<accession>A0A2R6AMX4</accession>
<proteinExistence type="predicted"/>
<dbReference type="Gene3D" id="3.40.30.10">
    <property type="entry name" value="Glutaredoxin"/>
    <property type="match status" value="1"/>
</dbReference>
<name>A0A2R6AMX4_9ARCH</name>
<dbReference type="EMBL" id="NEXE01000148">
    <property type="protein sequence ID" value="PSN87729.1"/>
    <property type="molecule type" value="Genomic_DNA"/>
</dbReference>
<evidence type="ECO:0000313" key="3">
    <source>
        <dbReference type="Proteomes" id="UP000240322"/>
    </source>
</evidence>
<reference evidence="2 3" key="1">
    <citation type="submission" date="2017-04" db="EMBL/GenBank/DDBJ databases">
        <title>Novel microbial lineages endemic to geothermal iron-oxide mats fill important gaps in the evolutionary history of Archaea.</title>
        <authorList>
            <person name="Jay Z.J."/>
            <person name="Beam J.P."/>
            <person name="Dlakic M."/>
            <person name="Rusch D.B."/>
            <person name="Kozubal M.A."/>
            <person name="Inskeep W.P."/>
        </authorList>
    </citation>
    <scope>NUCLEOTIDE SEQUENCE [LARGE SCALE GENOMIC DNA]</scope>
    <source>
        <strain evidence="2">OSP_D</strain>
    </source>
</reference>
<comment type="caution">
    <text evidence="2">The sequence shown here is derived from an EMBL/GenBank/DDBJ whole genome shotgun (WGS) entry which is preliminary data.</text>
</comment>
<dbReference type="Pfam" id="PF03190">
    <property type="entry name" value="Thioredox_DsbH"/>
    <property type="match status" value="1"/>
</dbReference>
<evidence type="ECO:0000259" key="1">
    <source>
        <dbReference type="Pfam" id="PF03190"/>
    </source>
</evidence>
<dbReference type="InterPro" id="IPR036249">
    <property type="entry name" value="Thioredoxin-like_sf"/>
</dbReference>
<dbReference type="PANTHER" id="PTHR42899">
    <property type="entry name" value="SPERMATOGENESIS-ASSOCIATED PROTEIN 20"/>
    <property type="match status" value="1"/>
</dbReference>
<protein>
    <recommendedName>
        <fullName evidence="1">Spermatogenesis-associated protein 20-like TRX domain-containing protein</fullName>
    </recommendedName>
</protein>